<evidence type="ECO:0000256" key="1">
    <source>
        <dbReference type="ARBA" id="ARBA00022679"/>
    </source>
</evidence>
<dbReference type="EMBL" id="CP021422">
    <property type="protein sequence ID" value="ASB40485.1"/>
    <property type="molecule type" value="Genomic_DNA"/>
</dbReference>
<dbReference type="RefSeq" id="WP_066533946.1">
    <property type="nucleotide sequence ID" value="NZ_CAJTCQ010000007.1"/>
</dbReference>
<reference evidence="4 6" key="3">
    <citation type="submission" date="2020-11" db="EMBL/GenBank/DDBJ databases">
        <title>Closed and high quality bacterial genomes of the OMM12 community.</title>
        <authorList>
            <person name="Marbouty M."/>
            <person name="Lamy-Besnier Q."/>
            <person name="Debarbieux L."/>
            <person name="Koszul R."/>
        </authorList>
    </citation>
    <scope>NUCLEOTIDE SEQUENCE [LARGE SCALE GENOMIC DNA]</scope>
    <source>
        <strain evidence="4 6">KB18</strain>
    </source>
</reference>
<evidence type="ECO:0000313" key="6">
    <source>
        <dbReference type="Proteomes" id="UP000596035"/>
    </source>
</evidence>
<dbReference type="GO" id="GO:0004020">
    <property type="term" value="F:adenylylsulfate kinase activity"/>
    <property type="evidence" value="ECO:0007669"/>
    <property type="project" value="UniProtKB-EC"/>
</dbReference>
<dbReference type="GO" id="GO:0010134">
    <property type="term" value="P:sulfate assimilation via adenylyl sulfate reduction"/>
    <property type="evidence" value="ECO:0007669"/>
    <property type="project" value="TreeGrafter"/>
</dbReference>
<evidence type="ECO:0000313" key="5">
    <source>
        <dbReference type="Proteomes" id="UP000196710"/>
    </source>
</evidence>
<protein>
    <submittedName>
        <fullName evidence="4">Adenylyl-sulfate kinase</fullName>
        <ecNumber evidence="4">2.7.1.25</ecNumber>
    </submittedName>
</protein>
<evidence type="ECO:0000259" key="2">
    <source>
        <dbReference type="Pfam" id="PF01583"/>
    </source>
</evidence>
<dbReference type="InterPro" id="IPR027417">
    <property type="entry name" value="P-loop_NTPase"/>
</dbReference>
<name>A0A1Z2XPV7_9FIRM</name>
<dbReference type="SUPFAM" id="SSF52540">
    <property type="entry name" value="P-loop containing nucleoside triphosphate hydrolases"/>
    <property type="match status" value="1"/>
</dbReference>
<evidence type="ECO:0000313" key="4">
    <source>
        <dbReference type="EMBL" id="QQR29770.1"/>
    </source>
</evidence>
<reference evidence="3" key="1">
    <citation type="journal article" date="2017" name="Genome Announc.">
        <title>High-Quality Whole-Genome Sequences of the Oligo-Mouse-Microbiota Bacterial Community.</title>
        <authorList>
            <person name="Garzetti D."/>
            <person name="Brugiroux S."/>
            <person name="Bunk B."/>
            <person name="Pukall R."/>
            <person name="McCoy K.D."/>
            <person name="Macpherson A.J."/>
            <person name="Stecher B."/>
        </authorList>
    </citation>
    <scope>NUCLEOTIDE SEQUENCE</scope>
    <source>
        <strain evidence="3">KB18</strain>
    </source>
</reference>
<dbReference type="GO" id="GO:0005737">
    <property type="term" value="C:cytoplasm"/>
    <property type="evidence" value="ECO:0007669"/>
    <property type="project" value="TreeGrafter"/>
</dbReference>
<reference evidence="5" key="2">
    <citation type="submission" date="2017-05" db="EMBL/GenBank/DDBJ databases">
        <title>Improved OligoMM genomes.</title>
        <authorList>
            <person name="Garzetti D."/>
        </authorList>
    </citation>
    <scope>NUCLEOTIDE SEQUENCE [LARGE SCALE GENOMIC DNA]</scope>
    <source>
        <strain evidence="5">KB18</strain>
    </source>
</reference>
<dbReference type="EC" id="2.7.1.25" evidence="4"/>
<dbReference type="InterPro" id="IPR050512">
    <property type="entry name" value="Sulf_AdTrans/APS_kinase"/>
</dbReference>
<dbReference type="AlphaFoldDB" id="A0A1Z2XPV7"/>
<dbReference type="GO" id="GO:0004781">
    <property type="term" value="F:sulfate adenylyltransferase (ATP) activity"/>
    <property type="evidence" value="ECO:0007669"/>
    <property type="project" value="TreeGrafter"/>
</dbReference>
<dbReference type="NCBIfam" id="NF004041">
    <property type="entry name" value="PRK05541.1"/>
    <property type="match status" value="1"/>
</dbReference>
<dbReference type="Proteomes" id="UP000196710">
    <property type="component" value="Chromosome"/>
</dbReference>
<sequence length="170" mass="19147">MEKGTVYFFTGLAGAGKTTIGGLFYQKLHEISPNAVLKDGDKLRAMSGHRDYSTESRKKGAWGLFEDCRDLADQGRDVVVCSISMYKEIRDWNRANIENYREVYIKVSMDTLRQRDQKGLYTTGVKQVVGVDLPWDEPETPDIVIENDKGETPESIVDRIVSFFGLGGRA</sequence>
<keyword evidence="1 4" id="KW-0808">Transferase</keyword>
<dbReference type="GO" id="GO:0019379">
    <property type="term" value="P:sulfate assimilation, phosphoadenylyl sulfate reduction by phosphoadenylyl-sulfate reductase (thioredoxin)"/>
    <property type="evidence" value="ECO:0007669"/>
    <property type="project" value="TreeGrafter"/>
</dbReference>
<keyword evidence="4" id="KW-0418">Kinase</keyword>
<dbReference type="KEGG" id="amur:ADH66_07325"/>
<organism evidence="4 6">
    <name type="scientific">Acutalibacter muris</name>
    <dbReference type="NCBI Taxonomy" id="1796620"/>
    <lineage>
        <taxon>Bacteria</taxon>
        <taxon>Bacillati</taxon>
        <taxon>Bacillota</taxon>
        <taxon>Clostridia</taxon>
        <taxon>Eubacteriales</taxon>
        <taxon>Acutalibacteraceae</taxon>
        <taxon>Acutalibacter</taxon>
    </lineage>
</organism>
<accession>A0A1Z2XPV7</accession>
<dbReference type="PANTHER" id="PTHR42700:SF1">
    <property type="entry name" value="SULFATE ADENYLYLTRANSFERASE"/>
    <property type="match status" value="1"/>
</dbReference>
<dbReference type="Gene3D" id="3.40.50.300">
    <property type="entry name" value="P-loop containing nucleotide triphosphate hydrolases"/>
    <property type="match status" value="1"/>
</dbReference>
<dbReference type="Pfam" id="PF01583">
    <property type="entry name" value="APS_kinase"/>
    <property type="match status" value="1"/>
</dbReference>
<proteinExistence type="predicted"/>
<keyword evidence="5" id="KW-1185">Reference proteome</keyword>
<dbReference type="PANTHER" id="PTHR42700">
    <property type="entry name" value="SULFATE ADENYLYLTRANSFERASE"/>
    <property type="match status" value="1"/>
</dbReference>
<dbReference type="Proteomes" id="UP000596035">
    <property type="component" value="Chromosome"/>
</dbReference>
<evidence type="ECO:0000313" key="3">
    <source>
        <dbReference type="EMBL" id="ASB40485.1"/>
    </source>
</evidence>
<dbReference type="InterPro" id="IPR059117">
    <property type="entry name" value="APS_kinase_dom"/>
</dbReference>
<gene>
    <name evidence="3" type="ORF">ADH66_07325</name>
    <name evidence="4" type="ORF">I5Q82_17380</name>
</gene>
<feature type="domain" description="APS kinase" evidence="2">
    <location>
        <begin position="3"/>
        <end position="146"/>
    </location>
</feature>
<dbReference type="EMBL" id="CP065321">
    <property type="protein sequence ID" value="QQR29770.1"/>
    <property type="molecule type" value="Genomic_DNA"/>
</dbReference>